<gene>
    <name evidence="1" type="ORF">FIBSPDRAFT_888811</name>
</gene>
<accession>A0A166MUT4</accession>
<sequence length="116" mass="13003">MAPGWPGRCPGMGGWPGQLAQNGRGWLNQGADPKWRVKWDCHHLLIDPGAGSDYGWALYWDILIWYARAWGWPGSHGMAQLDVSYITRSGIFHRIRIWNPFLDWVPVATVTGDSGG</sequence>
<evidence type="ECO:0000313" key="1">
    <source>
        <dbReference type="EMBL" id="KZP24337.1"/>
    </source>
</evidence>
<organism evidence="1 2">
    <name type="scientific">Athelia psychrophila</name>
    <dbReference type="NCBI Taxonomy" id="1759441"/>
    <lineage>
        <taxon>Eukaryota</taxon>
        <taxon>Fungi</taxon>
        <taxon>Dikarya</taxon>
        <taxon>Basidiomycota</taxon>
        <taxon>Agaricomycotina</taxon>
        <taxon>Agaricomycetes</taxon>
        <taxon>Agaricomycetidae</taxon>
        <taxon>Atheliales</taxon>
        <taxon>Atheliaceae</taxon>
        <taxon>Athelia</taxon>
    </lineage>
</organism>
<evidence type="ECO:0000313" key="2">
    <source>
        <dbReference type="Proteomes" id="UP000076532"/>
    </source>
</evidence>
<protein>
    <submittedName>
        <fullName evidence="1">Uncharacterized protein</fullName>
    </submittedName>
</protein>
<proteinExistence type="predicted"/>
<reference evidence="1 2" key="1">
    <citation type="journal article" date="2016" name="Mol. Biol. Evol.">
        <title>Comparative Genomics of Early-Diverging Mushroom-Forming Fungi Provides Insights into the Origins of Lignocellulose Decay Capabilities.</title>
        <authorList>
            <person name="Nagy L.G."/>
            <person name="Riley R."/>
            <person name="Tritt A."/>
            <person name="Adam C."/>
            <person name="Daum C."/>
            <person name="Floudas D."/>
            <person name="Sun H."/>
            <person name="Yadav J.S."/>
            <person name="Pangilinan J."/>
            <person name="Larsson K.H."/>
            <person name="Matsuura K."/>
            <person name="Barry K."/>
            <person name="Labutti K."/>
            <person name="Kuo R."/>
            <person name="Ohm R.A."/>
            <person name="Bhattacharya S.S."/>
            <person name="Shirouzu T."/>
            <person name="Yoshinaga Y."/>
            <person name="Martin F.M."/>
            <person name="Grigoriev I.V."/>
            <person name="Hibbett D.S."/>
        </authorList>
    </citation>
    <scope>NUCLEOTIDE SEQUENCE [LARGE SCALE GENOMIC DNA]</scope>
    <source>
        <strain evidence="1 2">CBS 109695</strain>
    </source>
</reference>
<dbReference type="AlphaFoldDB" id="A0A166MUT4"/>
<keyword evidence="2" id="KW-1185">Reference proteome</keyword>
<name>A0A166MUT4_9AGAM</name>
<dbReference type="EMBL" id="KV417526">
    <property type="protein sequence ID" value="KZP24337.1"/>
    <property type="molecule type" value="Genomic_DNA"/>
</dbReference>
<dbReference type="Proteomes" id="UP000076532">
    <property type="component" value="Unassembled WGS sequence"/>
</dbReference>